<dbReference type="GO" id="GO:0051321">
    <property type="term" value="P:meiotic cell cycle"/>
    <property type="evidence" value="ECO:0007669"/>
    <property type="project" value="InterPro"/>
</dbReference>
<accession>A0A9Q1IVN2</accession>
<feature type="region of interest" description="Disordered" evidence="1">
    <location>
        <begin position="203"/>
        <end position="237"/>
    </location>
</feature>
<protein>
    <recommendedName>
        <fullName evidence="2">STRA8 bHLH domain-containing protein</fullName>
    </recommendedName>
</protein>
<evidence type="ECO:0000256" key="1">
    <source>
        <dbReference type="SAM" id="MobiDB-lite"/>
    </source>
</evidence>
<evidence type="ECO:0000259" key="2">
    <source>
        <dbReference type="Pfam" id="PF23175"/>
    </source>
</evidence>
<comment type="caution">
    <text evidence="3">The sequence shown here is derived from an EMBL/GenBank/DDBJ whole genome shotgun (WGS) entry which is preliminary data.</text>
</comment>
<sequence length="305" mass="33848">MASRRNGSARRKKEIAEHQKERRRALQARHRATLAGLFDSVRNVVCPLEKTPAKWKILQRAKDFLQEREAYLDKLLSLKEMFLVDGDGPCSLQEVRDEYHHMYGQRSWKPGQGRSCPGVIDDSESSSGEDPAGRTGPVPVLHGLRTLVFYRQTVEQLLGSVVLLPEHTGLPVVSEAIMGVCGRAFHWSGGPPSWTAVRTRAPAPGEAHLRGPVSQTPPVGPPRTTARGASGSSGSTFEEVTMATHPPMPQRPELDSQKQREIYDDIMSFVKNQMSEEADFTQELSLAADSEEGFLRCTETFDDDL</sequence>
<dbReference type="Proteomes" id="UP001152622">
    <property type="component" value="Chromosome 6"/>
</dbReference>
<feature type="region of interest" description="Disordered" evidence="1">
    <location>
        <begin position="106"/>
        <end position="137"/>
    </location>
</feature>
<dbReference type="InterPro" id="IPR057021">
    <property type="entry name" value="bHLH_STRA8"/>
</dbReference>
<name>A0A9Q1IVN2_SYNKA</name>
<feature type="compositionally biased region" description="Low complexity" evidence="1">
    <location>
        <begin position="223"/>
        <end position="236"/>
    </location>
</feature>
<dbReference type="GO" id="GO:0005634">
    <property type="term" value="C:nucleus"/>
    <property type="evidence" value="ECO:0007669"/>
    <property type="project" value="TreeGrafter"/>
</dbReference>
<dbReference type="GO" id="GO:0090427">
    <property type="term" value="P:activation of meiosis"/>
    <property type="evidence" value="ECO:0007669"/>
    <property type="project" value="TreeGrafter"/>
</dbReference>
<proteinExistence type="predicted"/>
<reference evidence="3" key="1">
    <citation type="journal article" date="2023" name="Science">
        <title>Genome structures resolve the early diversification of teleost fishes.</title>
        <authorList>
            <person name="Parey E."/>
            <person name="Louis A."/>
            <person name="Montfort J."/>
            <person name="Bouchez O."/>
            <person name="Roques C."/>
            <person name="Iampietro C."/>
            <person name="Lluch J."/>
            <person name="Castinel A."/>
            <person name="Donnadieu C."/>
            <person name="Desvignes T."/>
            <person name="Floi Bucao C."/>
            <person name="Jouanno E."/>
            <person name="Wen M."/>
            <person name="Mejri S."/>
            <person name="Dirks R."/>
            <person name="Jansen H."/>
            <person name="Henkel C."/>
            <person name="Chen W.J."/>
            <person name="Zahm M."/>
            <person name="Cabau C."/>
            <person name="Klopp C."/>
            <person name="Thompson A.W."/>
            <person name="Robinson-Rechavi M."/>
            <person name="Braasch I."/>
            <person name="Lecointre G."/>
            <person name="Bobe J."/>
            <person name="Postlethwait J.H."/>
            <person name="Berthelot C."/>
            <person name="Roest Crollius H."/>
            <person name="Guiguen Y."/>
        </authorList>
    </citation>
    <scope>NUCLEOTIDE SEQUENCE</scope>
    <source>
        <strain evidence="3">WJC10195</strain>
    </source>
</reference>
<dbReference type="GO" id="GO:0007283">
    <property type="term" value="P:spermatogenesis"/>
    <property type="evidence" value="ECO:0007669"/>
    <property type="project" value="TreeGrafter"/>
</dbReference>
<dbReference type="GO" id="GO:0048477">
    <property type="term" value="P:oogenesis"/>
    <property type="evidence" value="ECO:0007669"/>
    <property type="project" value="TreeGrafter"/>
</dbReference>
<feature type="domain" description="STRA8 bHLH" evidence="2">
    <location>
        <begin position="17"/>
        <end position="82"/>
    </location>
</feature>
<dbReference type="GO" id="GO:0071300">
    <property type="term" value="P:cellular response to retinoic acid"/>
    <property type="evidence" value="ECO:0007669"/>
    <property type="project" value="InterPro"/>
</dbReference>
<gene>
    <name evidence="3" type="ORF">SKAU_G00183780</name>
</gene>
<dbReference type="PANTHER" id="PTHR35254">
    <property type="entry name" value="STIMULATED BY RETINOIC ACID GENE 8 PROTEIN HOMOLOG"/>
    <property type="match status" value="1"/>
</dbReference>
<dbReference type="InterPro" id="IPR033537">
    <property type="entry name" value="Stra8"/>
</dbReference>
<organism evidence="3 4">
    <name type="scientific">Synaphobranchus kaupii</name>
    <name type="common">Kaup's arrowtooth eel</name>
    <dbReference type="NCBI Taxonomy" id="118154"/>
    <lineage>
        <taxon>Eukaryota</taxon>
        <taxon>Metazoa</taxon>
        <taxon>Chordata</taxon>
        <taxon>Craniata</taxon>
        <taxon>Vertebrata</taxon>
        <taxon>Euteleostomi</taxon>
        <taxon>Actinopterygii</taxon>
        <taxon>Neopterygii</taxon>
        <taxon>Teleostei</taxon>
        <taxon>Anguilliformes</taxon>
        <taxon>Synaphobranchidae</taxon>
        <taxon>Synaphobranchus</taxon>
    </lineage>
</organism>
<dbReference type="OrthoDB" id="10043438at2759"/>
<dbReference type="AlphaFoldDB" id="A0A9Q1IVN2"/>
<dbReference type="PANTHER" id="PTHR35254:SF1">
    <property type="entry name" value="STIMULATED BY RETINOIC ACID GENE 8 PROTEIN HOMOLOG"/>
    <property type="match status" value="1"/>
</dbReference>
<evidence type="ECO:0000313" key="4">
    <source>
        <dbReference type="Proteomes" id="UP001152622"/>
    </source>
</evidence>
<keyword evidence="4" id="KW-1185">Reference proteome</keyword>
<dbReference type="EMBL" id="JAINUF010000006">
    <property type="protein sequence ID" value="KAJ8355584.1"/>
    <property type="molecule type" value="Genomic_DNA"/>
</dbReference>
<dbReference type="Pfam" id="PF23175">
    <property type="entry name" value="bHLH_STRA8"/>
    <property type="match status" value="1"/>
</dbReference>
<evidence type="ECO:0000313" key="3">
    <source>
        <dbReference type="EMBL" id="KAJ8355584.1"/>
    </source>
</evidence>